<protein>
    <recommendedName>
        <fullName evidence="3">Tick transposon</fullName>
    </recommendedName>
</protein>
<evidence type="ECO:0000313" key="2">
    <source>
        <dbReference type="Proteomes" id="UP001516400"/>
    </source>
</evidence>
<name>A0ABD2P4F8_9CUCU</name>
<keyword evidence="2" id="KW-1185">Reference proteome</keyword>
<comment type="caution">
    <text evidence="1">The sequence shown here is derived from an EMBL/GenBank/DDBJ whole genome shotgun (WGS) entry which is preliminary data.</text>
</comment>
<evidence type="ECO:0008006" key="3">
    <source>
        <dbReference type="Google" id="ProtNLM"/>
    </source>
</evidence>
<dbReference type="InterPro" id="IPR036691">
    <property type="entry name" value="Endo/exonu/phosph_ase_sf"/>
</dbReference>
<gene>
    <name evidence="1" type="ORF">HHI36_000111</name>
</gene>
<dbReference type="SUPFAM" id="SSF56219">
    <property type="entry name" value="DNase I-like"/>
    <property type="match status" value="1"/>
</dbReference>
<reference evidence="1 2" key="1">
    <citation type="journal article" date="2021" name="BMC Biol.">
        <title>Horizontally acquired antibacterial genes associated with adaptive radiation of ladybird beetles.</title>
        <authorList>
            <person name="Li H.S."/>
            <person name="Tang X.F."/>
            <person name="Huang Y.H."/>
            <person name="Xu Z.Y."/>
            <person name="Chen M.L."/>
            <person name="Du X.Y."/>
            <person name="Qiu B.Y."/>
            <person name="Chen P.T."/>
            <person name="Zhang W."/>
            <person name="Slipinski A."/>
            <person name="Escalona H.E."/>
            <person name="Waterhouse R.M."/>
            <person name="Zwick A."/>
            <person name="Pang H."/>
        </authorList>
    </citation>
    <scope>NUCLEOTIDE SEQUENCE [LARGE SCALE GENOMIC DNA]</scope>
    <source>
        <strain evidence="1">SYSU2018</strain>
    </source>
</reference>
<sequence length="408" mass="46955">TINTESTELSSINKSCSHVLDDFSRVAARYKTHLISGLCSRRERVKSELMAPQNWDKLAKDRHPYRKVSGPLGWGFWQWVSNLLLVKIILAQRTVKKPRIQDGNILRRPLALERTMIVGTWNVNSFTNKVAEVFEEISQLNTSIFGLSILHFWSGVEKSQKGQADISILIRKDLERHIADYNFISERLLAVTLMIYGLETVVSKEGAYCGSDHRLLVANLVVPHQTSRSGTRTGLAPEEQGTSISEEERKRYRLDLLQQGSIKHIYQKRLDSALAEAPPSEDFEEKYSIIKLASEKAAHGTLGYEEKRKIQKPPTYLTDEVKQSIEEKKKCYHRWLADKTNVNWEKYKAKSREARQANKEQKTKTWEKKCQEVESLIGGACSEEVWRTIQQMNTNQTDRFNQIISTEK</sequence>
<dbReference type="Proteomes" id="UP001516400">
    <property type="component" value="Unassembled WGS sequence"/>
</dbReference>
<proteinExistence type="predicted"/>
<evidence type="ECO:0000313" key="1">
    <source>
        <dbReference type="EMBL" id="KAL3285581.1"/>
    </source>
</evidence>
<accession>A0ABD2P4F8</accession>
<dbReference type="EMBL" id="JABFTP020000185">
    <property type="protein sequence ID" value="KAL3285581.1"/>
    <property type="molecule type" value="Genomic_DNA"/>
</dbReference>
<dbReference type="AlphaFoldDB" id="A0ABD2P4F8"/>
<feature type="non-terminal residue" evidence="1">
    <location>
        <position position="1"/>
    </location>
</feature>
<organism evidence="1 2">
    <name type="scientific">Cryptolaemus montrouzieri</name>
    <dbReference type="NCBI Taxonomy" id="559131"/>
    <lineage>
        <taxon>Eukaryota</taxon>
        <taxon>Metazoa</taxon>
        <taxon>Ecdysozoa</taxon>
        <taxon>Arthropoda</taxon>
        <taxon>Hexapoda</taxon>
        <taxon>Insecta</taxon>
        <taxon>Pterygota</taxon>
        <taxon>Neoptera</taxon>
        <taxon>Endopterygota</taxon>
        <taxon>Coleoptera</taxon>
        <taxon>Polyphaga</taxon>
        <taxon>Cucujiformia</taxon>
        <taxon>Coccinelloidea</taxon>
        <taxon>Coccinellidae</taxon>
        <taxon>Scymninae</taxon>
        <taxon>Scymnini</taxon>
        <taxon>Cryptolaemus</taxon>
    </lineage>
</organism>